<keyword evidence="9" id="KW-1185">Reference proteome</keyword>
<feature type="repeat" description="WD" evidence="3">
    <location>
        <begin position="737"/>
        <end position="778"/>
    </location>
</feature>
<evidence type="ECO:0000256" key="3">
    <source>
        <dbReference type="PROSITE-ProRule" id="PRU00221"/>
    </source>
</evidence>
<dbReference type="InterPro" id="IPR058651">
    <property type="entry name" value="HTH_VMAP-M9"/>
</dbReference>
<dbReference type="SUPFAM" id="SSF141571">
    <property type="entry name" value="Pentapeptide repeat-like"/>
    <property type="match status" value="1"/>
</dbReference>
<dbReference type="InterPro" id="IPR015943">
    <property type="entry name" value="WD40/YVTN_repeat-like_dom_sf"/>
</dbReference>
<dbReference type="PRINTS" id="PR00320">
    <property type="entry name" value="GPROTEINBRPT"/>
</dbReference>
<evidence type="ECO:0000256" key="2">
    <source>
        <dbReference type="ARBA" id="ARBA00022737"/>
    </source>
</evidence>
<comment type="caution">
    <text evidence="8">The sequence shown here is derived from an EMBL/GenBank/DDBJ whole genome shotgun (WGS) entry which is preliminary data.</text>
</comment>
<dbReference type="SUPFAM" id="SSF52540">
    <property type="entry name" value="P-loop containing nucleoside triphosphate hydrolases"/>
    <property type="match status" value="1"/>
</dbReference>
<evidence type="ECO:0000259" key="6">
    <source>
        <dbReference type="Pfam" id="PF23389"/>
    </source>
</evidence>
<evidence type="ECO:0000256" key="4">
    <source>
        <dbReference type="SAM" id="MobiDB-lite"/>
    </source>
</evidence>
<dbReference type="InterPro" id="IPR027417">
    <property type="entry name" value="P-loop_NTPase"/>
</dbReference>
<dbReference type="Gene3D" id="2.160.20.80">
    <property type="entry name" value="E3 ubiquitin-protein ligase SopA"/>
    <property type="match status" value="1"/>
</dbReference>
<feature type="repeat" description="WD" evidence="3">
    <location>
        <begin position="863"/>
        <end position="904"/>
    </location>
</feature>
<keyword evidence="1 3" id="KW-0853">WD repeat</keyword>
<feature type="repeat" description="WD" evidence="3">
    <location>
        <begin position="1031"/>
        <end position="1072"/>
    </location>
</feature>
<dbReference type="InterPro" id="IPR002182">
    <property type="entry name" value="NB-ARC"/>
</dbReference>
<evidence type="ECO:0000313" key="8">
    <source>
        <dbReference type="EMBL" id="MBE9042551.1"/>
    </source>
</evidence>
<dbReference type="SUPFAM" id="SSF50978">
    <property type="entry name" value="WD40 repeat-like"/>
    <property type="match status" value="2"/>
</dbReference>
<feature type="domain" description="NB-ARC" evidence="5">
    <location>
        <begin position="148"/>
        <end position="232"/>
    </location>
</feature>
<feature type="repeat" description="WD" evidence="3">
    <location>
        <begin position="779"/>
        <end position="820"/>
    </location>
</feature>
<dbReference type="Pfam" id="PF23389">
    <property type="entry name" value="Beta-prop_WDR19_1st"/>
    <property type="match status" value="1"/>
</dbReference>
<dbReference type="GO" id="GO:0043531">
    <property type="term" value="F:ADP binding"/>
    <property type="evidence" value="ECO:0007669"/>
    <property type="project" value="InterPro"/>
</dbReference>
<protein>
    <submittedName>
        <fullName evidence="8">Pentapeptide repeat-containing protein</fullName>
    </submittedName>
</protein>
<feature type="repeat" description="WD" evidence="3">
    <location>
        <begin position="821"/>
        <end position="862"/>
    </location>
</feature>
<dbReference type="PROSITE" id="PS50294">
    <property type="entry name" value="WD_REPEATS_REGION"/>
    <property type="match status" value="11"/>
</dbReference>
<evidence type="ECO:0000256" key="1">
    <source>
        <dbReference type="ARBA" id="ARBA00022574"/>
    </source>
</evidence>
<proteinExistence type="predicted"/>
<feature type="compositionally biased region" description="Polar residues" evidence="4">
    <location>
        <begin position="106"/>
        <end position="120"/>
    </location>
</feature>
<dbReference type="RefSeq" id="WP_264322709.1">
    <property type="nucleotide sequence ID" value="NZ_JADEXN010000380.1"/>
</dbReference>
<accession>A0A928ZBD1</accession>
<dbReference type="Gene3D" id="2.130.10.10">
    <property type="entry name" value="YVTN repeat-like/Quinoprotein amine dehydrogenase"/>
    <property type="match status" value="6"/>
</dbReference>
<feature type="repeat" description="WD" evidence="3">
    <location>
        <begin position="611"/>
        <end position="652"/>
    </location>
</feature>
<keyword evidence="2" id="KW-0677">Repeat</keyword>
<dbReference type="InterPro" id="IPR020472">
    <property type="entry name" value="WD40_PAC1"/>
</dbReference>
<feature type="repeat" description="WD" evidence="3">
    <location>
        <begin position="578"/>
        <end position="601"/>
    </location>
</feature>
<feature type="repeat" description="WD" evidence="3">
    <location>
        <begin position="947"/>
        <end position="988"/>
    </location>
</feature>
<feature type="repeat" description="WD" evidence="3">
    <location>
        <begin position="653"/>
        <end position="694"/>
    </location>
</feature>
<dbReference type="EMBL" id="JADEXN010000380">
    <property type="protein sequence ID" value="MBE9042551.1"/>
    <property type="molecule type" value="Genomic_DNA"/>
</dbReference>
<feature type="repeat" description="WD" evidence="3">
    <location>
        <begin position="695"/>
        <end position="736"/>
    </location>
</feature>
<name>A0A928ZBD1_9CYAN</name>
<dbReference type="InterPro" id="IPR057855">
    <property type="entry name" value="Beta-prop_WDR19_1st"/>
</dbReference>
<feature type="domain" description="vWA-MoxR associated protein N-terminal HTH" evidence="7">
    <location>
        <begin position="1"/>
        <end position="84"/>
    </location>
</feature>
<reference evidence="8" key="1">
    <citation type="submission" date="2020-10" db="EMBL/GenBank/DDBJ databases">
        <authorList>
            <person name="Castelo-Branco R."/>
            <person name="Eusebio N."/>
            <person name="Adriana R."/>
            <person name="Vieira A."/>
            <person name="Brugerolle De Fraissinette N."/>
            <person name="Rezende De Castro R."/>
            <person name="Schneider M.P."/>
            <person name="Vasconcelos V."/>
            <person name="Leao P.N."/>
        </authorList>
    </citation>
    <scope>NUCLEOTIDE SEQUENCE</scope>
    <source>
        <strain evidence="8">LEGE 11467</strain>
    </source>
</reference>
<evidence type="ECO:0000313" key="9">
    <source>
        <dbReference type="Proteomes" id="UP000621799"/>
    </source>
</evidence>
<feature type="repeat" description="WD" evidence="3">
    <location>
        <begin position="989"/>
        <end position="1030"/>
    </location>
</feature>
<dbReference type="PRINTS" id="PR00364">
    <property type="entry name" value="DISEASERSIST"/>
</dbReference>
<evidence type="ECO:0000259" key="5">
    <source>
        <dbReference type="Pfam" id="PF00931"/>
    </source>
</evidence>
<feature type="domain" description="WDR19 first beta-propeller" evidence="6">
    <location>
        <begin position="621"/>
        <end position="774"/>
    </location>
</feature>
<dbReference type="Gene3D" id="3.40.50.300">
    <property type="entry name" value="P-loop containing nucleotide triphosphate hydrolases"/>
    <property type="match status" value="1"/>
</dbReference>
<organism evidence="8 9">
    <name type="scientific">Zarconia navalis LEGE 11467</name>
    <dbReference type="NCBI Taxonomy" id="1828826"/>
    <lineage>
        <taxon>Bacteria</taxon>
        <taxon>Bacillati</taxon>
        <taxon>Cyanobacteriota</taxon>
        <taxon>Cyanophyceae</taxon>
        <taxon>Oscillatoriophycideae</taxon>
        <taxon>Oscillatoriales</taxon>
        <taxon>Oscillatoriales incertae sedis</taxon>
        <taxon>Zarconia</taxon>
        <taxon>Zarconia navalis</taxon>
    </lineage>
</organism>
<dbReference type="InterPro" id="IPR001646">
    <property type="entry name" value="5peptide_repeat"/>
</dbReference>
<evidence type="ECO:0000259" key="7">
    <source>
        <dbReference type="Pfam" id="PF26355"/>
    </source>
</evidence>
<dbReference type="InterPro" id="IPR019775">
    <property type="entry name" value="WD40_repeat_CS"/>
</dbReference>
<dbReference type="CDD" id="cd00200">
    <property type="entry name" value="WD40"/>
    <property type="match status" value="2"/>
</dbReference>
<dbReference type="Pfam" id="PF00805">
    <property type="entry name" value="Pentapeptide"/>
    <property type="match status" value="1"/>
</dbReference>
<dbReference type="SMART" id="SM00320">
    <property type="entry name" value="WD40"/>
    <property type="match status" value="12"/>
</dbReference>
<feature type="compositionally biased region" description="Low complexity" evidence="4">
    <location>
        <begin position="87"/>
        <end position="97"/>
    </location>
</feature>
<feature type="repeat" description="WD" evidence="3">
    <location>
        <begin position="905"/>
        <end position="946"/>
    </location>
</feature>
<gene>
    <name evidence="8" type="ORF">IQ235_17415</name>
</gene>
<dbReference type="Pfam" id="PF00400">
    <property type="entry name" value="WD40"/>
    <property type="match status" value="7"/>
</dbReference>
<dbReference type="PROSITE" id="PS00678">
    <property type="entry name" value="WD_REPEATS_1"/>
    <property type="match status" value="11"/>
</dbReference>
<dbReference type="Pfam" id="PF26355">
    <property type="entry name" value="HTH_VMAP-M9"/>
    <property type="match status" value="1"/>
</dbReference>
<dbReference type="InterPro" id="IPR001680">
    <property type="entry name" value="WD40_rpt"/>
</dbReference>
<dbReference type="PANTHER" id="PTHR19879">
    <property type="entry name" value="TRANSCRIPTION INITIATION FACTOR TFIID"/>
    <property type="match status" value="1"/>
</dbReference>
<dbReference type="PANTHER" id="PTHR19879:SF9">
    <property type="entry name" value="TRANSCRIPTION INITIATION FACTOR TFIID SUBUNIT 5"/>
    <property type="match status" value="1"/>
</dbReference>
<dbReference type="AlphaFoldDB" id="A0A928ZBD1"/>
<sequence>MNLEEALLVANAAVFDRFGKRLNDVETAIVRGAWESQTYIQIAEASGYSISYITRDVGPKLWKMLSEALGERVSKTSFRAALERKWQQQTPQTPTAQPEDDRATDSQKTPQDSPVQLETQTDWGEAIDVSRFYGRGEELATLERWIIGDRCRLVALLGMGGIGKTSLSVKLAQQLQGDFECVIWRSLRNAPTLETLLGELVPFVSEQEDTQPELKPLMAQLRARRCLLVLDNAETLLEAGCAGQYRVGYEAYGELLRLVGETAHQSCVILTSREKPADIAALEGMELAVRSLSVRGLQAQAEVLLLLSELTGDDLQKQQLLEHYGGNPLALKIVSTSIQELFDGDIGEFLSQNAGVFNSIRRLLDRQFDRLSALEQNLMYWLAIDREWAKISELAADIIPSVSRSKLLGALESLSWRSLIEKQTGKYTQQPVVMGYTTDRLVEKVSHEIITGEISLLNCHALLKASEKDYIRESQNECILKPILAQILFDLHTHKNIESQISKIIKKLQKSYSKEPGYTGGNLLNLLVQLQTDLSGYDFSNLTLWQADLREVNLQNCNFAGADLGKSVLTETLGIPLTVAFSPDGECLATGDADREIVLWSPIDGQKRLTCKGHSSWVWSVAWSRDGRILASGSEDRTVKLWDARTGNLLNTLHGHTNPIWSVAWSPDGKTLASSSEDRTIKLWDIPTGKMLQTLLGHEGWVRSVAWSPDGKTLASGSEDRTVKLWNLDSGRCYKILQGHTNWVRSVAFSPDGNTLASASGDHTIKFWDTQSSQCYKTLQGHNNRVWSIAWSPDGKTLVGGYDDRTVKLWNVEETQIDRTWWGHANWVCTVAWSADGNTLASGSSDRTIKVWDVRTGQVCRTLQGHTSRVLSLAFSPDNRTLVSSSYDRTVKLWNTHTGECIRTIEGQTDFVWTVALSRDGQTIASSSGDRTVKLWDTRTGECIRTLEGHTNLVWAVVFSPDGNTLASGSDDLSVKLWNIHTGECIQTLEGHTNRVWTVAFSPDGNTLASGSSDRTVKLWDVITGQCIQTLEGHTNLVWTVAFSPDGNTLASGSQDETIELWDVQTGKRLKMLRAARPYEGMNVSGVTGLTEPQTATLKALGAIEVL</sequence>
<dbReference type="Proteomes" id="UP000621799">
    <property type="component" value="Unassembled WGS sequence"/>
</dbReference>
<dbReference type="PROSITE" id="PS50082">
    <property type="entry name" value="WD_REPEATS_2"/>
    <property type="match status" value="12"/>
</dbReference>
<feature type="region of interest" description="Disordered" evidence="4">
    <location>
        <begin position="83"/>
        <end position="120"/>
    </location>
</feature>
<dbReference type="InterPro" id="IPR036322">
    <property type="entry name" value="WD40_repeat_dom_sf"/>
</dbReference>
<dbReference type="Pfam" id="PF00931">
    <property type="entry name" value="NB-ARC"/>
    <property type="match status" value="1"/>
</dbReference>